<evidence type="ECO:0000313" key="2">
    <source>
        <dbReference type="Proteomes" id="UP000037696"/>
    </source>
</evidence>
<comment type="caution">
    <text evidence="1">The sequence shown here is derived from an EMBL/GenBank/DDBJ whole genome shotgun (WGS) entry which is preliminary data.</text>
</comment>
<proteinExistence type="predicted"/>
<dbReference type="AlphaFoldDB" id="A0A0M8PG38"/>
<sequence>MSRVGRSTCGPSETVELTTLITERKYHAIVAPMAYPIDVESTNEFDSFQITAIVRRRTPFFYHAIFSIIC</sequence>
<dbReference type="Proteomes" id="UP000037696">
    <property type="component" value="Unassembled WGS sequence"/>
</dbReference>
<gene>
    <name evidence="1" type="ORF">ACN38_g1596</name>
</gene>
<protein>
    <submittedName>
        <fullName evidence="1">Uncharacterized protein</fullName>
    </submittedName>
</protein>
<evidence type="ECO:0000313" key="1">
    <source>
        <dbReference type="EMBL" id="KOS47441.1"/>
    </source>
</evidence>
<name>A0A0M8PG38_9EURO</name>
<reference evidence="1 2" key="1">
    <citation type="submission" date="2015-08" db="EMBL/GenBank/DDBJ databases">
        <title>Genome sequencing of Penicillium nordicum.</title>
        <authorList>
            <person name="Nguyen H.D."/>
            <person name="Seifert K.A."/>
        </authorList>
    </citation>
    <scope>NUCLEOTIDE SEQUENCE [LARGE SCALE GENOMIC DNA]</scope>
    <source>
        <strain evidence="1 2">DAOMC 185683</strain>
    </source>
</reference>
<dbReference type="EMBL" id="LHQQ01000016">
    <property type="protein sequence ID" value="KOS47441.1"/>
    <property type="molecule type" value="Genomic_DNA"/>
</dbReference>
<accession>A0A0M8PG38</accession>
<organism evidence="1 2">
    <name type="scientific">Penicillium nordicum</name>
    <dbReference type="NCBI Taxonomy" id="229535"/>
    <lineage>
        <taxon>Eukaryota</taxon>
        <taxon>Fungi</taxon>
        <taxon>Dikarya</taxon>
        <taxon>Ascomycota</taxon>
        <taxon>Pezizomycotina</taxon>
        <taxon>Eurotiomycetes</taxon>
        <taxon>Eurotiomycetidae</taxon>
        <taxon>Eurotiales</taxon>
        <taxon>Aspergillaceae</taxon>
        <taxon>Penicillium</taxon>
    </lineage>
</organism>
<keyword evidence="2" id="KW-1185">Reference proteome</keyword>